<evidence type="ECO:0000256" key="4">
    <source>
        <dbReference type="ARBA" id="ARBA00022741"/>
    </source>
</evidence>
<comment type="activity regulation">
    <text evidence="9">Activated by threonine and tyrosine phosphorylation.</text>
</comment>
<dbReference type="Proteomes" id="UP000027195">
    <property type="component" value="Unassembled WGS sequence"/>
</dbReference>
<evidence type="ECO:0000256" key="8">
    <source>
        <dbReference type="RuleBase" id="RU000304"/>
    </source>
</evidence>
<dbReference type="PROSITE" id="PS00108">
    <property type="entry name" value="PROTEIN_KINASE_ST"/>
    <property type="match status" value="1"/>
</dbReference>
<dbReference type="PANTHER" id="PTHR24055">
    <property type="entry name" value="MITOGEN-ACTIVATED PROTEIN KINASE"/>
    <property type="match status" value="1"/>
</dbReference>
<comment type="catalytic activity">
    <reaction evidence="9">
        <text>L-threonyl-[protein] + ATP = O-phospho-L-threonyl-[protein] + ADP + H(+)</text>
        <dbReference type="Rhea" id="RHEA:46608"/>
        <dbReference type="Rhea" id="RHEA-COMP:11060"/>
        <dbReference type="Rhea" id="RHEA-COMP:11605"/>
        <dbReference type="ChEBI" id="CHEBI:15378"/>
        <dbReference type="ChEBI" id="CHEBI:30013"/>
        <dbReference type="ChEBI" id="CHEBI:30616"/>
        <dbReference type="ChEBI" id="CHEBI:61977"/>
        <dbReference type="ChEBI" id="CHEBI:456216"/>
        <dbReference type="EC" id="2.7.11.24"/>
    </reaction>
</comment>
<evidence type="ECO:0000256" key="10">
    <source>
        <dbReference type="SAM" id="MobiDB-lite"/>
    </source>
</evidence>
<dbReference type="OrthoDB" id="192887at2759"/>
<comment type="cofactor">
    <cofactor evidence="9">
        <name>Mg(2+)</name>
        <dbReference type="ChEBI" id="CHEBI:18420"/>
    </cofactor>
</comment>
<dbReference type="EMBL" id="KL198020">
    <property type="protein sequence ID" value="KDQ18940.1"/>
    <property type="molecule type" value="Genomic_DNA"/>
</dbReference>
<feature type="domain" description="Protein kinase" evidence="11">
    <location>
        <begin position="64"/>
        <end position="355"/>
    </location>
</feature>
<dbReference type="InterPro" id="IPR011009">
    <property type="entry name" value="Kinase-like_dom_sf"/>
</dbReference>
<dbReference type="GO" id="GO:0004707">
    <property type="term" value="F:MAP kinase activity"/>
    <property type="evidence" value="ECO:0007669"/>
    <property type="project" value="UniProtKB-EC"/>
</dbReference>
<dbReference type="InterPro" id="IPR003527">
    <property type="entry name" value="MAP_kinase_CS"/>
</dbReference>
<dbReference type="PROSITE" id="PS01351">
    <property type="entry name" value="MAPK"/>
    <property type="match status" value="1"/>
</dbReference>
<keyword evidence="2 8" id="KW-0723">Serine/threonine-protein kinase</keyword>
<evidence type="ECO:0000256" key="1">
    <source>
        <dbReference type="ARBA" id="ARBA00012411"/>
    </source>
</evidence>
<comment type="similarity">
    <text evidence="9">Belongs to the protein kinase superfamily. Ser/Thr protein kinase family. MAP kinase subfamily.</text>
</comment>
<feature type="binding site" evidence="7">
    <location>
        <position position="93"/>
    </location>
    <ligand>
        <name>ATP</name>
        <dbReference type="ChEBI" id="CHEBI:30616"/>
    </ligand>
</feature>
<keyword evidence="6 7" id="KW-0067">ATP-binding</keyword>
<evidence type="ECO:0000256" key="7">
    <source>
        <dbReference type="PROSITE-ProRule" id="PRU10141"/>
    </source>
</evidence>
<dbReference type="Pfam" id="PF00069">
    <property type="entry name" value="Pkinase"/>
    <property type="match status" value="1"/>
</dbReference>
<dbReference type="STRING" id="930990.A0A067MW66"/>
<dbReference type="EC" id="2.7.11.24" evidence="1 9"/>
<dbReference type="FunFam" id="1.10.510.10:FF:000013">
    <property type="entry name" value="Mitogen-activated protein kinase"/>
    <property type="match status" value="1"/>
</dbReference>
<feature type="compositionally biased region" description="Basic and acidic residues" evidence="10">
    <location>
        <begin position="1"/>
        <end position="13"/>
    </location>
</feature>
<evidence type="ECO:0000256" key="9">
    <source>
        <dbReference type="RuleBase" id="RU361165"/>
    </source>
</evidence>
<dbReference type="SUPFAM" id="SSF56112">
    <property type="entry name" value="Protein kinase-like (PK-like)"/>
    <property type="match status" value="1"/>
</dbReference>
<dbReference type="GO" id="GO:0005524">
    <property type="term" value="F:ATP binding"/>
    <property type="evidence" value="ECO:0007669"/>
    <property type="project" value="UniProtKB-UniRule"/>
</dbReference>
<keyword evidence="5 9" id="KW-0418">Kinase</keyword>
<evidence type="ECO:0000256" key="6">
    <source>
        <dbReference type="ARBA" id="ARBA00022840"/>
    </source>
</evidence>
<keyword evidence="4 7" id="KW-0547">Nucleotide-binding</keyword>
<dbReference type="Gene3D" id="1.10.510.10">
    <property type="entry name" value="Transferase(Phosphotransferase) domain 1"/>
    <property type="match status" value="1"/>
</dbReference>
<dbReference type="PROSITE" id="PS00107">
    <property type="entry name" value="PROTEIN_KINASE_ATP"/>
    <property type="match status" value="1"/>
</dbReference>
<dbReference type="PROSITE" id="PS50011">
    <property type="entry name" value="PROTEIN_KINASE_DOM"/>
    <property type="match status" value="1"/>
</dbReference>
<evidence type="ECO:0000259" key="11">
    <source>
        <dbReference type="PROSITE" id="PS50011"/>
    </source>
</evidence>
<dbReference type="SMART" id="SM00220">
    <property type="entry name" value="S_TKc"/>
    <property type="match status" value="1"/>
</dbReference>
<evidence type="ECO:0000313" key="13">
    <source>
        <dbReference type="Proteomes" id="UP000027195"/>
    </source>
</evidence>
<dbReference type="InterPro" id="IPR008271">
    <property type="entry name" value="Ser/Thr_kinase_AS"/>
</dbReference>
<evidence type="ECO:0000313" key="12">
    <source>
        <dbReference type="EMBL" id="KDQ18940.1"/>
    </source>
</evidence>
<dbReference type="HOGENOM" id="CLU_000288_181_1_1"/>
<evidence type="ECO:0000256" key="2">
    <source>
        <dbReference type="ARBA" id="ARBA00022527"/>
    </source>
</evidence>
<feature type="region of interest" description="Disordered" evidence="10">
    <location>
        <begin position="1"/>
        <end position="45"/>
    </location>
</feature>
<dbReference type="Gene3D" id="3.30.200.20">
    <property type="entry name" value="Phosphorylase Kinase, domain 1"/>
    <property type="match status" value="1"/>
</dbReference>
<keyword evidence="9" id="KW-0460">Magnesium</keyword>
<keyword evidence="13" id="KW-1185">Reference proteome</keyword>
<dbReference type="InterPro" id="IPR050117">
    <property type="entry name" value="MAPK"/>
</dbReference>
<reference evidence="13" key="1">
    <citation type="journal article" date="2014" name="Proc. Natl. Acad. Sci. U.S.A.">
        <title>Extensive sampling of basidiomycete genomes demonstrates inadequacy of the white-rot/brown-rot paradigm for wood decay fungi.</title>
        <authorList>
            <person name="Riley R."/>
            <person name="Salamov A.A."/>
            <person name="Brown D.W."/>
            <person name="Nagy L.G."/>
            <person name="Floudas D."/>
            <person name="Held B.W."/>
            <person name="Levasseur A."/>
            <person name="Lombard V."/>
            <person name="Morin E."/>
            <person name="Otillar R."/>
            <person name="Lindquist E.A."/>
            <person name="Sun H."/>
            <person name="LaButti K.M."/>
            <person name="Schmutz J."/>
            <person name="Jabbour D."/>
            <person name="Luo H."/>
            <person name="Baker S.E."/>
            <person name="Pisabarro A.G."/>
            <person name="Walton J.D."/>
            <person name="Blanchette R.A."/>
            <person name="Henrissat B."/>
            <person name="Martin F."/>
            <person name="Cullen D."/>
            <person name="Hibbett D.S."/>
            <person name="Grigoriev I.V."/>
        </authorList>
    </citation>
    <scope>NUCLEOTIDE SEQUENCE [LARGE SCALE GENOMIC DNA]</scope>
    <source>
        <strain evidence="13">FD-172 SS1</strain>
    </source>
</reference>
<gene>
    <name evidence="12" type="ORF">BOTBODRAFT_28421</name>
</gene>
<sequence>MSGRDKEDSKSKDLSSSVVPSSTGSFVSRGRQRARRPNTPPDLEKRGYHSFSCLGRIFHVEKRWKLVRELGQGAYGLVVSAQDGISGETVAIKLVTRIFEKLQLAKRALREIALLRHFQNHENITGIIDIDIISPDFNEIYLYMEPMEADLYQIIRSGQQITNAHVQYFIYQVLRGMKYIHTAHVVHRDLKPGNLLVNSDCELKICDLGLSRGYDARADEENATHMTEYVATRWYRAPEVMLSFRSYNTAIDVWSIGCILGELLGCKPMFKGKDYVDQLNQILNILGTPEERSIQRIGSEKAQAYIRSLPLKKQIPFVKLYPHADPLALDLLAKMVAFDPSDRISVIEALEHPYLASYHEVGDEPSCPEPFEKWREIEEH</sequence>
<feature type="compositionally biased region" description="Low complexity" evidence="10">
    <location>
        <begin position="14"/>
        <end position="28"/>
    </location>
</feature>
<keyword evidence="3 9" id="KW-0808">Transferase</keyword>
<organism evidence="12 13">
    <name type="scientific">Botryobasidium botryosum (strain FD-172 SS1)</name>
    <dbReference type="NCBI Taxonomy" id="930990"/>
    <lineage>
        <taxon>Eukaryota</taxon>
        <taxon>Fungi</taxon>
        <taxon>Dikarya</taxon>
        <taxon>Basidiomycota</taxon>
        <taxon>Agaricomycotina</taxon>
        <taxon>Agaricomycetes</taxon>
        <taxon>Cantharellales</taxon>
        <taxon>Botryobasidiaceae</taxon>
        <taxon>Botryobasidium</taxon>
    </lineage>
</organism>
<dbReference type="AlphaFoldDB" id="A0A067MW66"/>
<dbReference type="InterPro" id="IPR017441">
    <property type="entry name" value="Protein_kinase_ATP_BS"/>
</dbReference>
<name>A0A067MW66_BOTB1</name>
<dbReference type="InterPro" id="IPR000719">
    <property type="entry name" value="Prot_kinase_dom"/>
</dbReference>
<dbReference type="InParanoid" id="A0A067MW66"/>
<evidence type="ECO:0000256" key="5">
    <source>
        <dbReference type="ARBA" id="ARBA00022777"/>
    </source>
</evidence>
<proteinExistence type="inferred from homology"/>
<accession>A0A067MW66</accession>
<protein>
    <recommendedName>
        <fullName evidence="1 9">Mitogen-activated protein kinase</fullName>
        <ecNumber evidence="1 9">2.7.11.24</ecNumber>
    </recommendedName>
</protein>
<evidence type="ECO:0000256" key="3">
    <source>
        <dbReference type="ARBA" id="ARBA00022679"/>
    </source>
</evidence>